<feature type="signal peptide" evidence="5">
    <location>
        <begin position="1"/>
        <end position="27"/>
    </location>
</feature>
<dbReference type="Pfam" id="PF02931">
    <property type="entry name" value="Neur_chan_LBD"/>
    <property type="match status" value="1"/>
</dbReference>
<dbReference type="GO" id="GO:0005230">
    <property type="term" value="F:extracellular ligand-gated monoatomic ion channel activity"/>
    <property type="evidence" value="ECO:0007669"/>
    <property type="project" value="InterPro"/>
</dbReference>
<evidence type="ECO:0000256" key="3">
    <source>
        <dbReference type="ARBA" id="ARBA00022989"/>
    </source>
</evidence>
<dbReference type="InterPro" id="IPR018000">
    <property type="entry name" value="Neurotransmitter_ion_chnl_CS"/>
</dbReference>
<dbReference type="PANTHER" id="PTHR18945">
    <property type="entry name" value="NEUROTRANSMITTER GATED ION CHANNEL"/>
    <property type="match status" value="1"/>
</dbReference>
<organism evidence="8 9">
    <name type="scientific">Plectus sambesii</name>
    <dbReference type="NCBI Taxonomy" id="2011161"/>
    <lineage>
        <taxon>Eukaryota</taxon>
        <taxon>Metazoa</taxon>
        <taxon>Ecdysozoa</taxon>
        <taxon>Nematoda</taxon>
        <taxon>Chromadorea</taxon>
        <taxon>Plectida</taxon>
        <taxon>Plectina</taxon>
        <taxon>Plectoidea</taxon>
        <taxon>Plectidae</taxon>
        <taxon>Plectus</taxon>
    </lineage>
</organism>
<feature type="domain" description="Neurotransmitter-gated ion-channel transmembrane" evidence="7">
    <location>
        <begin position="248"/>
        <end position="359"/>
    </location>
</feature>
<comment type="subcellular location">
    <subcellularLocation>
        <location evidence="1">Membrane</location>
        <topology evidence="1">Multi-pass membrane protein</topology>
    </subcellularLocation>
</comment>
<feature type="transmembrane region" description="Helical" evidence="5">
    <location>
        <begin position="276"/>
        <end position="294"/>
    </location>
</feature>
<dbReference type="AlphaFoldDB" id="A0A914UZG5"/>
<dbReference type="CDD" id="cd18989">
    <property type="entry name" value="LGIC_ECD_cation"/>
    <property type="match status" value="1"/>
</dbReference>
<dbReference type="Gene3D" id="1.20.58.390">
    <property type="entry name" value="Neurotransmitter-gated ion-channel transmembrane domain"/>
    <property type="match status" value="1"/>
</dbReference>
<evidence type="ECO:0000256" key="4">
    <source>
        <dbReference type="ARBA" id="ARBA00023136"/>
    </source>
</evidence>
<feature type="chain" id="PRO_5038166089" evidence="5">
    <location>
        <begin position="28"/>
        <end position="388"/>
    </location>
</feature>
<evidence type="ECO:0000259" key="7">
    <source>
        <dbReference type="Pfam" id="PF02932"/>
    </source>
</evidence>
<dbReference type="GO" id="GO:0016020">
    <property type="term" value="C:membrane"/>
    <property type="evidence" value="ECO:0007669"/>
    <property type="project" value="UniProtKB-SubCell"/>
</dbReference>
<feature type="transmembrane region" description="Helical" evidence="5">
    <location>
        <begin position="241"/>
        <end position="264"/>
    </location>
</feature>
<dbReference type="PROSITE" id="PS00236">
    <property type="entry name" value="NEUROTR_ION_CHANNEL"/>
    <property type="match status" value="1"/>
</dbReference>
<dbReference type="FunFam" id="2.70.170.10:FF:000027">
    <property type="entry name" value="Ligand-Gated ion Channel"/>
    <property type="match status" value="1"/>
</dbReference>
<proteinExistence type="inferred from homology"/>
<comment type="caution">
    <text evidence="5">Lacks conserved residue(s) required for the propagation of feature annotation.</text>
</comment>
<dbReference type="Gene3D" id="2.70.170.10">
    <property type="entry name" value="Neurotransmitter-gated ion-channel ligand-binding domain"/>
    <property type="match status" value="1"/>
</dbReference>
<dbReference type="Pfam" id="PF02932">
    <property type="entry name" value="Neur_chan_memb"/>
    <property type="match status" value="1"/>
</dbReference>
<dbReference type="InterPro" id="IPR006201">
    <property type="entry name" value="Neur_channel"/>
</dbReference>
<keyword evidence="3 5" id="KW-1133">Transmembrane helix</keyword>
<protein>
    <submittedName>
        <fullName evidence="9">Uncharacterized protein</fullName>
    </submittedName>
</protein>
<dbReference type="GO" id="GO:0004888">
    <property type="term" value="F:transmembrane signaling receptor activity"/>
    <property type="evidence" value="ECO:0007669"/>
    <property type="project" value="InterPro"/>
</dbReference>
<keyword evidence="5" id="KW-0406">Ion transport</keyword>
<keyword evidence="4 5" id="KW-0472">Membrane</keyword>
<evidence type="ECO:0000256" key="5">
    <source>
        <dbReference type="RuleBase" id="RU000687"/>
    </source>
</evidence>
<dbReference type="CDD" id="cd19051">
    <property type="entry name" value="LGIC_TM_cation"/>
    <property type="match status" value="1"/>
</dbReference>
<evidence type="ECO:0000256" key="1">
    <source>
        <dbReference type="ARBA" id="ARBA00004141"/>
    </source>
</evidence>
<keyword evidence="2 5" id="KW-0812">Transmembrane</keyword>
<dbReference type="SUPFAM" id="SSF63712">
    <property type="entry name" value="Nicotinic receptor ligand binding domain-like"/>
    <property type="match status" value="1"/>
</dbReference>
<sequence length="388" mass="43584">MALQAECRQVSLFWFTFVILAASSVSANEYDVYKSITTNYDKNVRPINNFSAPMVVSVELNFFTLLNMDQKQETITFMTEVETIWKDENIGWNASEFGNISSVLIPYWLLWKPDILVITGLNVDYMVPDDQRFVSVGSDGYVRSSSPCVIINQCILSIEDFPFDIQTCAIAMGSWMYSTDQIDLLISNTRGNLNTSISEGYVQGNGEWTLVSFDAKLNYSYYKGVLYTEVIYEIGLRRQPIYYICVLLIPIFMTATICLLGLFVPAMNTGERVEKVNMGMATLLSMGVFLGIVAGNMPKASTLPLLGYYVLAELLICTIGVIVSMVIMVAHQRVSTRASNNTGNECVRSNHFQEQSATKVGTDANERYLRRLTLETMMSNNSRKHKTG</sequence>
<evidence type="ECO:0000259" key="6">
    <source>
        <dbReference type="Pfam" id="PF02931"/>
    </source>
</evidence>
<evidence type="ECO:0000313" key="9">
    <source>
        <dbReference type="WBParaSite" id="PSAMB.scaffold1392size32179.g12781.t1"/>
    </source>
</evidence>
<dbReference type="InterPro" id="IPR006029">
    <property type="entry name" value="Neurotrans-gated_channel_TM"/>
</dbReference>
<dbReference type="WBParaSite" id="PSAMB.scaffold1392size32179.g12781.t1">
    <property type="protein sequence ID" value="PSAMB.scaffold1392size32179.g12781.t1"/>
    <property type="gene ID" value="PSAMB.scaffold1392size32179.g12781"/>
</dbReference>
<evidence type="ECO:0000256" key="2">
    <source>
        <dbReference type="ARBA" id="ARBA00022692"/>
    </source>
</evidence>
<evidence type="ECO:0000313" key="8">
    <source>
        <dbReference type="Proteomes" id="UP000887566"/>
    </source>
</evidence>
<comment type="similarity">
    <text evidence="5">Belongs to the ligand-gated ion channel (TC 1.A.9) family.</text>
</comment>
<dbReference type="PRINTS" id="PR00252">
    <property type="entry name" value="NRIONCHANNEL"/>
</dbReference>
<keyword evidence="8" id="KW-1185">Reference proteome</keyword>
<reference evidence="9" key="1">
    <citation type="submission" date="2022-11" db="UniProtKB">
        <authorList>
            <consortium name="WormBaseParasite"/>
        </authorList>
    </citation>
    <scope>IDENTIFICATION</scope>
</reference>
<dbReference type="InterPro" id="IPR006202">
    <property type="entry name" value="Neur_chan_lig-bd"/>
</dbReference>
<keyword evidence="5" id="KW-0732">Signal</keyword>
<dbReference type="SUPFAM" id="SSF90112">
    <property type="entry name" value="Neurotransmitter-gated ion-channel transmembrane pore"/>
    <property type="match status" value="1"/>
</dbReference>
<keyword evidence="5" id="KW-0407">Ion channel</keyword>
<accession>A0A914UZG5</accession>
<keyword evidence="5" id="KW-0813">Transport</keyword>
<feature type="domain" description="Neurotransmitter-gated ion-channel ligand-binding" evidence="6">
    <location>
        <begin position="30"/>
        <end position="240"/>
    </location>
</feature>
<dbReference type="InterPro" id="IPR036734">
    <property type="entry name" value="Neur_chan_lig-bd_sf"/>
</dbReference>
<name>A0A914UZG5_9BILA</name>
<dbReference type="InterPro" id="IPR038050">
    <property type="entry name" value="Neuro_actylchol_rec"/>
</dbReference>
<feature type="transmembrane region" description="Helical" evidence="5">
    <location>
        <begin position="306"/>
        <end position="330"/>
    </location>
</feature>
<dbReference type="InterPro" id="IPR036719">
    <property type="entry name" value="Neuro-gated_channel_TM_sf"/>
</dbReference>
<dbReference type="Proteomes" id="UP000887566">
    <property type="component" value="Unplaced"/>
</dbReference>